<protein>
    <submittedName>
        <fullName evidence="1">Uncharacterized protein</fullName>
    </submittedName>
</protein>
<name>A0A8T0PDK2_PANVG</name>
<evidence type="ECO:0000313" key="1">
    <source>
        <dbReference type="EMBL" id="KAG2559085.1"/>
    </source>
</evidence>
<comment type="caution">
    <text evidence="1">The sequence shown here is derived from an EMBL/GenBank/DDBJ whole genome shotgun (WGS) entry which is preliminary data.</text>
</comment>
<dbReference type="EMBL" id="CM029052">
    <property type="protein sequence ID" value="KAG2559085.1"/>
    <property type="molecule type" value="Genomic_DNA"/>
</dbReference>
<dbReference type="AlphaFoldDB" id="A0A8T0PDK2"/>
<proteinExistence type="predicted"/>
<sequence length="147" mass="15513">MALPSSDEDAIALGLKCAADLAHTSPICTYPVVHRVGISNTVHPVVAGTPPPRLAGAPPLRGGSSSLYLLRICFLQKNPTFLTGVRYSQLSAPARVRRAGLRHALASMTAAHPPRAEGYTPSRCHRGLLQCHRPLSVATTPPAALLL</sequence>
<gene>
    <name evidence="1" type="ORF">PVAP13_8NG323052</name>
</gene>
<reference evidence="1" key="1">
    <citation type="submission" date="2020-05" db="EMBL/GenBank/DDBJ databases">
        <title>WGS assembly of Panicum virgatum.</title>
        <authorList>
            <person name="Lovell J.T."/>
            <person name="Jenkins J."/>
            <person name="Shu S."/>
            <person name="Juenger T.E."/>
            <person name="Schmutz J."/>
        </authorList>
    </citation>
    <scope>NUCLEOTIDE SEQUENCE</scope>
    <source>
        <strain evidence="1">AP13</strain>
    </source>
</reference>
<evidence type="ECO:0000313" key="2">
    <source>
        <dbReference type="Proteomes" id="UP000823388"/>
    </source>
</evidence>
<accession>A0A8T0PDK2</accession>
<organism evidence="1 2">
    <name type="scientific">Panicum virgatum</name>
    <name type="common">Blackwell switchgrass</name>
    <dbReference type="NCBI Taxonomy" id="38727"/>
    <lineage>
        <taxon>Eukaryota</taxon>
        <taxon>Viridiplantae</taxon>
        <taxon>Streptophyta</taxon>
        <taxon>Embryophyta</taxon>
        <taxon>Tracheophyta</taxon>
        <taxon>Spermatophyta</taxon>
        <taxon>Magnoliopsida</taxon>
        <taxon>Liliopsida</taxon>
        <taxon>Poales</taxon>
        <taxon>Poaceae</taxon>
        <taxon>PACMAD clade</taxon>
        <taxon>Panicoideae</taxon>
        <taxon>Panicodae</taxon>
        <taxon>Paniceae</taxon>
        <taxon>Panicinae</taxon>
        <taxon>Panicum</taxon>
        <taxon>Panicum sect. Hiantes</taxon>
    </lineage>
</organism>
<keyword evidence="2" id="KW-1185">Reference proteome</keyword>
<dbReference type="Proteomes" id="UP000823388">
    <property type="component" value="Chromosome 8N"/>
</dbReference>